<evidence type="ECO:0000259" key="2">
    <source>
        <dbReference type="Pfam" id="PF16036"/>
    </source>
</evidence>
<dbReference type="InterPro" id="IPR016087">
    <property type="entry name" value="Chalcone_isomerase"/>
</dbReference>
<comment type="caution">
    <text evidence="3">The sequence shown here is derived from an EMBL/GenBank/DDBJ whole genome shotgun (WGS) entry which is preliminary data.</text>
</comment>
<accession>A0A917CY94</accession>
<protein>
    <recommendedName>
        <fullName evidence="2">Chalcone isomerase domain-containing protein</fullName>
    </recommendedName>
</protein>
<sequence length="182" mass="21268">MKNTIALTFIVLSIIGQAQATELSDQPQSLTAYDQNWQQCNHHMVRKGIIFKVADIDWFSTECRKDKNILTTTPVLLRFTYLRDIDREFFIDSATEYFLRNLEQPQSPQAKKIIKDFNQSYQDVTDSDVYDLVIDQEGTLKLFKNNNLIQSTKDPLIRNNYFKIWFGKEPVLPKLKDSFTSS</sequence>
<dbReference type="AlphaFoldDB" id="A0A917CY94"/>
<feature type="domain" description="Chalcone isomerase" evidence="2">
    <location>
        <begin position="45"/>
        <end position="177"/>
    </location>
</feature>
<dbReference type="RefSeq" id="WP_188365986.1">
    <property type="nucleotide sequence ID" value="NZ_BAABJF010000028.1"/>
</dbReference>
<evidence type="ECO:0000313" key="3">
    <source>
        <dbReference type="EMBL" id="GGG01863.1"/>
    </source>
</evidence>
<evidence type="ECO:0000313" key="4">
    <source>
        <dbReference type="Proteomes" id="UP000605253"/>
    </source>
</evidence>
<keyword evidence="4" id="KW-1185">Reference proteome</keyword>
<feature type="signal peptide" evidence="1">
    <location>
        <begin position="1"/>
        <end position="20"/>
    </location>
</feature>
<feature type="chain" id="PRO_5037274015" description="Chalcone isomerase domain-containing protein" evidence="1">
    <location>
        <begin position="21"/>
        <end position="182"/>
    </location>
</feature>
<organism evidence="3 4">
    <name type="scientific">Marinicella pacifica</name>
    <dbReference type="NCBI Taxonomy" id="1171543"/>
    <lineage>
        <taxon>Bacteria</taxon>
        <taxon>Pseudomonadati</taxon>
        <taxon>Pseudomonadota</taxon>
        <taxon>Gammaproteobacteria</taxon>
        <taxon>Lysobacterales</taxon>
        <taxon>Marinicellaceae</taxon>
        <taxon>Marinicella</taxon>
    </lineage>
</organism>
<keyword evidence="1" id="KW-0732">Signal</keyword>
<dbReference type="EMBL" id="BMEO01000015">
    <property type="protein sequence ID" value="GGG01863.1"/>
    <property type="molecule type" value="Genomic_DNA"/>
</dbReference>
<dbReference type="InterPro" id="IPR036298">
    <property type="entry name" value="Chalcone_isomerase_sf"/>
</dbReference>
<reference evidence="3" key="2">
    <citation type="submission" date="2020-09" db="EMBL/GenBank/DDBJ databases">
        <authorList>
            <person name="Sun Q."/>
            <person name="Zhou Y."/>
        </authorList>
    </citation>
    <scope>NUCLEOTIDE SEQUENCE</scope>
    <source>
        <strain evidence="3">CGMCC 1.12181</strain>
    </source>
</reference>
<gene>
    <name evidence="3" type="ORF">GCM10011365_23830</name>
</gene>
<dbReference type="SUPFAM" id="SSF54626">
    <property type="entry name" value="Chalcone isomerase"/>
    <property type="match status" value="1"/>
</dbReference>
<proteinExistence type="predicted"/>
<dbReference type="Pfam" id="PF16036">
    <property type="entry name" value="Chalcone_3"/>
    <property type="match status" value="1"/>
</dbReference>
<dbReference type="GO" id="GO:0016872">
    <property type="term" value="F:intramolecular lyase activity"/>
    <property type="evidence" value="ECO:0007669"/>
    <property type="project" value="InterPro"/>
</dbReference>
<evidence type="ECO:0000256" key="1">
    <source>
        <dbReference type="SAM" id="SignalP"/>
    </source>
</evidence>
<name>A0A917CY94_9GAMM</name>
<dbReference type="Proteomes" id="UP000605253">
    <property type="component" value="Unassembled WGS sequence"/>
</dbReference>
<reference evidence="3" key="1">
    <citation type="journal article" date="2014" name="Int. J. Syst. Evol. Microbiol.">
        <title>Complete genome sequence of Corynebacterium casei LMG S-19264T (=DSM 44701T), isolated from a smear-ripened cheese.</title>
        <authorList>
            <consortium name="US DOE Joint Genome Institute (JGI-PGF)"/>
            <person name="Walter F."/>
            <person name="Albersmeier A."/>
            <person name="Kalinowski J."/>
            <person name="Ruckert C."/>
        </authorList>
    </citation>
    <scope>NUCLEOTIDE SEQUENCE</scope>
    <source>
        <strain evidence="3">CGMCC 1.12181</strain>
    </source>
</reference>